<dbReference type="InterPro" id="IPR013106">
    <property type="entry name" value="Ig_V-set"/>
</dbReference>
<dbReference type="GO" id="GO:0009617">
    <property type="term" value="P:response to bacterium"/>
    <property type="evidence" value="ECO:0007669"/>
    <property type="project" value="TreeGrafter"/>
</dbReference>
<dbReference type="Ensembl" id="ENSACIT00000018664.1">
    <property type="protein sequence ID" value="ENSACIP00000018176.1"/>
    <property type="gene ID" value="ENSACIG00000014185.1"/>
</dbReference>
<accession>A0A3Q0S579</accession>
<protein>
    <recommendedName>
        <fullName evidence="8">Ig-like domain-containing protein</fullName>
    </recommendedName>
</protein>
<dbReference type="InterPro" id="IPR007110">
    <property type="entry name" value="Ig-like_dom"/>
</dbReference>
<dbReference type="PANTHER" id="PTHR19433">
    <property type="entry name" value="T-CELL RECEPTOR ALPHA CHAIN V REGION-RELATED"/>
    <property type="match status" value="1"/>
</dbReference>
<keyword evidence="2" id="KW-1003">Cell membrane</keyword>
<evidence type="ECO:0000313" key="9">
    <source>
        <dbReference type="Ensembl" id="ENSACIP00000018176.1"/>
    </source>
</evidence>
<dbReference type="SUPFAM" id="SSF48726">
    <property type="entry name" value="Immunoglobulin"/>
    <property type="match status" value="1"/>
</dbReference>
<dbReference type="PROSITE" id="PS50835">
    <property type="entry name" value="IG_LIKE"/>
    <property type="match status" value="1"/>
</dbReference>
<feature type="domain" description="Ig-like" evidence="8">
    <location>
        <begin position="28"/>
        <end position="126"/>
    </location>
</feature>
<evidence type="ECO:0000256" key="5">
    <source>
        <dbReference type="ARBA" id="ARBA00023136"/>
    </source>
</evidence>
<sequence length="159" mass="18558">KIHFTVHCTVYNCHWISGSVVDLTVRLGENITLYCDCKISTEEYIVWYRNCTHENQPRLVLQLKEDPWKQISDRATSVNSLPRFHFVKSQFSGSYDLLIMNISDSDEGLYYCGTEKEHLVDEASVKVKYVHRYGSNTTRILISKYLCDFFILKNLTMAD</sequence>
<comment type="subcellular location">
    <subcellularLocation>
        <location evidence="1">Cell membrane</location>
    </subcellularLocation>
</comment>
<reference evidence="9" key="1">
    <citation type="submission" date="2025-08" db="UniProtKB">
        <authorList>
            <consortium name="Ensembl"/>
        </authorList>
    </citation>
    <scope>IDENTIFICATION</scope>
</reference>
<keyword evidence="6" id="KW-1015">Disulfide bond</keyword>
<dbReference type="Gene3D" id="2.60.40.10">
    <property type="entry name" value="Immunoglobulins"/>
    <property type="match status" value="1"/>
</dbReference>
<dbReference type="OMA" id="YYYGNRT"/>
<evidence type="ECO:0000313" key="10">
    <source>
        <dbReference type="Proteomes" id="UP000261340"/>
    </source>
</evidence>
<dbReference type="InterPro" id="IPR013783">
    <property type="entry name" value="Ig-like_fold"/>
</dbReference>
<evidence type="ECO:0000259" key="8">
    <source>
        <dbReference type="PROSITE" id="PS50835"/>
    </source>
</evidence>
<evidence type="ECO:0000256" key="4">
    <source>
        <dbReference type="ARBA" id="ARBA00022859"/>
    </source>
</evidence>
<evidence type="ECO:0000256" key="6">
    <source>
        <dbReference type="ARBA" id="ARBA00023157"/>
    </source>
</evidence>
<dbReference type="GO" id="GO:0002376">
    <property type="term" value="P:immune system process"/>
    <property type="evidence" value="ECO:0007669"/>
    <property type="project" value="UniProtKB-KW"/>
</dbReference>
<dbReference type="InterPro" id="IPR036179">
    <property type="entry name" value="Ig-like_dom_sf"/>
</dbReference>
<proteinExistence type="predicted"/>
<dbReference type="SMART" id="SM00409">
    <property type="entry name" value="IG"/>
    <property type="match status" value="1"/>
</dbReference>
<dbReference type="GeneTree" id="ENSGT00400000023727"/>
<keyword evidence="7" id="KW-0325">Glycoprotein</keyword>
<name>A0A3Q0S579_AMPCI</name>
<reference evidence="9" key="2">
    <citation type="submission" date="2025-09" db="UniProtKB">
        <authorList>
            <consortium name="Ensembl"/>
        </authorList>
    </citation>
    <scope>IDENTIFICATION</scope>
</reference>
<keyword evidence="4" id="KW-0391">Immunity</keyword>
<evidence type="ECO:0000256" key="3">
    <source>
        <dbReference type="ARBA" id="ARBA00022729"/>
    </source>
</evidence>
<evidence type="ECO:0000256" key="2">
    <source>
        <dbReference type="ARBA" id="ARBA00022475"/>
    </source>
</evidence>
<dbReference type="Pfam" id="PF07686">
    <property type="entry name" value="V-set"/>
    <property type="match status" value="1"/>
</dbReference>
<dbReference type="InterPro" id="IPR003599">
    <property type="entry name" value="Ig_sub"/>
</dbReference>
<dbReference type="PANTHER" id="PTHR19433:SF111">
    <property type="entry name" value="T CELL RECEPTOR ALPHA VARIABLE 4"/>
    <property type="match status" value="1"/>
</dbReference>
<keyword evidence="3" id="KW-0732">Signal</keyword>
<dbReference type="GO" id="GO:0005886">
    <property type="term" value="C:plasma membrane"/>
    <property type="evidence" value="ECO:0007669"/>
    <property type="project" value="UniProtKB-SubCell"/>
</dbReference>
<evidence type="ECO:0000256" key="1">
    <source>
        <dbReference type="ARBA" id="ARBA00004236"/>
    </source>
</evidence>
<dbReference type="InterPro" id="IPR052051">
    <property type="entry name" value="TCR_complex_component"/>
</dbReference>
<keyword evidence="5" id="KW-0472">Membrane</keyword>
<dbReference type="Proteomes" id="UP000261340">
    <property type="component" value="Unplaced"/>
</dbReference>
<keyword evidence="10" id="KW-1185">Reference proteome</keyword>
<dbReference type="AlphaFoldDB" id="A0A3Q0S579"/>
<evidence type="ECO:0000256" key="7">
    <source>
        <dbReference type="ARBA" id="ARBA00023180"/>
    </source>
</evidence>
<organism evidence="9 10">
    <name type="scientific">Amphilophus citrinellus</name>
    <name type="common">Midas cichlid</name>
    <name type="synonym">Cichlasoma citrinellum</name>
    <dbReference type="NCBI Taxonomy" id="61819"/>
    <lineage>
        <taxon>Eukaryota</taxon>
        <taxon>Metazoa</taxon>
        <taxon>Chordata</taxon>
        <taxon>Craniata</taxon>
        <taxon>Vertebrata</taxon>
        <taxon>Euteleostomi</taxon>
        <taxon>Actinopterygii</taxon>
        <taxon>Neopterygii</taxon>
        <taxon>Teleostei</taxon>
        <taxon>Neoteleostei</taxon>
        <taxon>Acanthomorphata</taxon>
        <taxon>Ovalentaria</taxon>
        <taxon>Cichlomorphae</taxon>
        <taxon>Cichliformes</taxon>
        <taxon>Cichlidae</taxon>
        <taxon>New World cichlids</taxon>
        <taxon>Cichlasomatinae</taxon>
        <taxon>Heroini</taxon>
        <taxon>Amphilophus</taxon>
    </lineage>
</organism>